<name>A0ABS4WHT4_9MICC</name>
<comment type="caution">
    <text evidence="2">The sequence shown here is derived from an EMBL/GenBank/DDBJ whole genome shotgun (WGS) entry which is preliminary data.</text>
</comment>
<accession>A0ABS4WHT4</accession>
<evidence type="ECO:0000256" key="1">
    <source>
        <dbReference type="SAM" id="MobiDB-lite"/>
    </source>
</evidence>
<proteinExistence type="predicted"/>
<dbReference type="EMBL" id="JAGIOE010000001">
    <property type="protein sequence ID" value="MBP2375763.1"/>
    <property type="molecule type" value="Genomic_DNA"/>
</dbReference>
<evidence type="ECO:0000313" key="2">
    <source>
        <dbReference type="EMBL" id="MBP2375763.1"/>
    </source>
</evidence>
<feature type="compositionally biased region" description="Polar residues" evidence="1">
    <location>
        <begin position="1"/>
        <end position="11"/>
    </location>
</feature>
<dbReference type="RefSeq" id="WP_209909862.1">
    <property type="nucleotide sequence ID" value="NZ_BAAAMI010000016.1"/>
</dbReference>
<sequence length="53" mass="5791">MTTGKAQTSCAAQGDLANDKYLRQRPPDHAVGKSRGELATKIHSLVGRKLRAW</sequence>
<gene>
    <name evidence="2" type="ORF">JOF46_003675</name>
</gene>
<organism evidence="2 3">
    <name type="scientific">Paeniglutamicibacter psychrophenolicus</name>
    <dbReference type="NCBI Taxonomy" id="257454"/>
    <lineage>
        <taxon>Bacteria</taxon>
        <taxon>Bacillati</taxon>
        <taxon>Actinomycetota</taxon>
        <taxon>Actinomycetes</taxon>
        <taxon>Micrococcales</taxon>
        <taxon>Micrococcaceae</taxon>
        <taxon>Paeniglutamicibacter</taxon>
    </lineage>
</organism>
<feature type="region of interest" description="Disordered" evidence="1">
    <location>
        <begin position="1"/>
        <end position="36"/>
    </location>
</feature>
<dbReference type="Proteomes" id="UP000766570">
    <property type="component" value="Unassembled WGS sequence"/>
</dbReference>
<keyword evidence="3" id="KW-1185">Reference proteome</keyword>
<feature type="compositionally biased region" description="Basic and acidic residues" evidence="1">
    <location>
        <begin position="17"/>
        <end position="36"/>
    </location>
</feature>
<reference evidence="2 3" key="1">
    <citation type="submission" date="2021-03" db="EMBL/GenBank/DDBJ databases">
        <title>Sequencing the genomes of 1000 actinobacteria strains.</title>
        <authorList>
            <person name="Klenk H.-P."/>
        </authorList>
    </citation>
    <scope>NUCLEOTIDE SEQUENCE [LARGE SCALE GENOMIC DNA]</scope>
    <source>
        <strain evidence="2 3">DSM 15454</strain>
    </source>
</reference>
<protein>
    <submittedName>
        <fullName evidence="2">Uncharacterized protein</fullName>
    </submittedName>
</protein>
<evidence type="ECO:0000313" key="3">
    <source>
        <dbReference type="Proteomes" id="UP000766570"/>
    </source>
</evidence>